<name>A0A5C5VSE0_9BACT</name>
<gene>
    <name evidence="3" type="ORF">Pla111_32330</name>
</gene>
<dbReference type="Proteomes" id="UP000318995">
    <property type="component" value="Unassembled WGS sequence"/>
</dbReference>
<sequence length="532" mass="58660">MPLQASAKPSPPLALRGLLLAIVLAPFSLSAALAAEARIDDAPKIEREFRAVWIATVANIDWPSKPGLSAEAQRAELTALLDQVAELGMNAVVLQVRPACDALYASELEPWSSFLSGTQGVAPDDGYDPLAWACDAAHRRGLELHAWLNPYRATHPAYSGELAETHISKRRPDLVRQYGVYGWVDPGEPEATEHSLAVVRDIVRRYDVDAIHYDDYFYPYPVSDALAGDPSGKKVETPFPDDASWEKYRADTPESERLVRDDWRRENVNGFIRRCGQIIHEEKPHVRFGVSPFGIWRPGTPEGIQGFDQYAKLYADARLWLREGWVDYLAPQLYWPIEQKPQSFTTLLNWWVTQNPQERGVWPGLYTSKVSFNPPTYSLEEIPNQIAVARGLGERANGHIHFSMKAIAANAAGIADRLKLEYATPAIPPAAPWLAGDQPRPGTPSVTPTGLAPNRFKLAPGEGPAPKWWLVQKRCGEQWITKLRPYRGPNVIAVLGPSDEGAPATAAVVTAIDAFGRASDPVQVTIAPPAAD</sequence>
<organism evidence="3 4">
    <name type="scientific">Botrimarina hoheduenensis</name>
    <dbReference type="NCBI Taxonomy" id="2528000"/>
    <lineage>
        <taxon>Bacteria</taxon>
        <taxon>Pseudomonadati</taxon>
        <taxon>Planctomycetota</taxon>
        <taxon>Planctomycetia</taxon>
        <taxon>Pirellulales</taxon>
        <taxon>Lacipirellulaceae</taxon>
        <taxon>Botrimarina</taxon>
    </lineage>
</organism>
<proteinExistence type="predicted"/>
<dbReference type="InterPro" id="IPR052177">
    <property type="entry name" value="Divisome_Glycosyl_Hydrolase"/>
</dbReference>
<dbReference type="OrthoDB" id="9794671at2"/>
<dbReference type="PANTHER" id="PTHR43405">
    <property type="entry name" value="GLYCOSYL HYDROLASE DIGH"/>
    <property type="match status" value="1"/>
</dbReference>
<evidence type="ECO:0000256" key="1">
    <source>
        <dbReference type="ARBA" id="ARBA00022729"/>
    </source>
</evidence>
<dbReference type="EMBL" id="SJPH01000010">
    <property type="protein sequence ID" value="TWT40815.1"/>
    <property type="molecule type" value="Genomic_DNA"/>
</dbReference>
<dbReference type="SUPFAM" id="SSF51445">
    <property type="entry name" value="(Trans)glycosidases"/>
    <property type="match status" value="1"/>
</dbReference>
<protein>
    <recommendedName>
        <fullName evidence="2">Glycosyl hydrolase-like 10 domain-containing protein</fullName>
    </recommendedName>
</protein>
<evidence type="ECO:0000313" key="3">
    <source>
        <dbReference type="EMBL" id="TWT40815.1"/>
    </source>
</evidence>
<feature type="domain" description="Glycosyl hydrolase-like 10" evidence="2">
    <location>
        <begin position="48"/>
        <end position="371"/>
    </location>
</feature>
<evidence type="ECO:0000313" key="4">
    <source>
        <dbReference type="Proteomes" id="UP000318995"/>
    </source>
</evidence>
<dbReference type="InterPro" id="IPR003790">
    <property type="entry name" value="GHL10"/>
</dbReference>
<accession>A0A5C5VSE0</accession>
<evidence type="ECO:0000259" key="2">
    <source>
        <dbReference type="Pfam" id="PF02638"/>
    </source>
</evidence>
<keyword evidence="4" id="KW-1185">Reference proteome</keyword>
<dbReference type="Pfam" id="PF02638">
    <property type="entry name" value="GHL10"/>
    <property type="match status" value="1"/>
</dbReference>
<comment type="caution">
    <text evidence="3">The sequence shown here is derived from an EMBL/GenBank/DDBJ whole genome shotgun (WGS) entry which is preliminary data.</text>
</comment>
<reference evidence="3 4" key="1">
    <citation type="submission" date="2019-02" db="EMBL/GenBank/DDBJ databases">
        <title>Deep-cultivation of Planctomycetes and their phenomic and genomic characterization uncovers novel biology.</title>
        <authorList>
            <person name="Wiegand S."/>
            <person name="Jogler M."/>
            <person name="Boedeker C."/>
            <person name="Pinto D."/>
            <person name="Vollmers J."/>
            <person name="Rivas-Marin E."/>
            <person name="Kohn T."/>
            <person name="Peeters S.H."/>
            <person name="Heuer A."/>
            <person name="Rast P."/>
            <person name="Oberbeckmann S."/>
            <person name="Bunk B."/>
            <person name="Jeske O."/>
            <person name="Meyerdierks A."/>
            <person name="Storesund J.E."/>
            <person name="Kallscheuer N."/>
            <person name="Luecker S."/>
            <person name="Lage O.M."/>
            <person name="Pohl T."/>
            <person name="Merkel B.J."/>
            <person name="Hornburger P."/>
            <person name="Mueller R.-W."/>
            <person name="Bruemmer F."/>
            <person name="Labrenz M."/>
            <person name="Spormann A.M."/>
            <person name="Op Den Camp H."/>
            <person name="Overmann J."/>
            <person name="Amann R."/>
            <person name="Jetten M.S.M."/>
            <person name="Mascher T."/>
            <person name="Medema M.H."/>
            <person name="Devos D.P."/>
            <person name="Kaster A.-K."/>
            <person name="Ovreas L."/>
            <person name="Rohde M."/>
            <person name="Galperin M.Y."/>
            <person name="Jogler C."/>
        </authorList>
    </citation>
    <scope>NUCLEOTIDE SEQUENCE [LARGE SCALE GENOMIC DNA]</scope>
    <source>
        <strain evidence="3 4">Pla111</strain>
    </source>
</reference>
<dbReference type="Gene3D" id="3.20.20.80">
    <property type="entry name" value="Glycosidases"/>
    <property type="match status" value="1"/>
</dbReference>
<dbReference type="RefSeq" id="WP_146575422.1">
    <property type="nucleotide sequence ID" value="NZ_SJPH01000010.1"/>
</dbReference>
<dbReference type="PANTHER" id="PTHR43405:SF1">
    <property type="entry name" value="GLYCOSYL HYDROLASE DIGH"/>
    <property type="match status" value="1"/>
</dbReference>
<keyword evidence="1" id="KW-0732">Signal</keyword>
<dbReference type="InterPro" id="IPR017853">
    <property type="entry name" value="GH"/>
</dbReference>
<dbReference type="AlphaFoldDB" id="A0A5C5VSE0"/>